<evidence type="ECO:0000256" key="5">
    <source>
        <dbReference type="ARBA" id="ARBA00023121"/>
    </source>
</evidence>
<dbReference type="GO" id="GO:1901981">
    <property type="term" value="F:phosphatidylinositol phosphate binding"/>
    <property type="evidence" value="ECO:0007669"/>
    <property type="project" value="TreeGrafter"/>
</dbReference>
<evidence type="ECO:0000256" key="7">
    <source>
        <dbReference type="ARBA" id="ARBA00023329"/>
    </source>
</evidence>
<keyword evidence="7" id="KW-0968">Cytoplasmic vesicle</keyword>
<dbReference type="RefSeq" id="XP_009056718.1">
    <property type="nucleotide sequence ID" value="XM_009058470.1"/>
</dbReference>
<evidence type="ECO:0000259" key="8">
    <source>
        <dbReference type="PROSITE" id="PS50195"/>
    </source>
</evidence>
<dbReference type="EMBL" id="KB202050">
    <property type="protein sequence ID" value="ESO92577.1"/>
    <property type="molecule type" value="Genomic_DNA"/>
</dbReference>
<keyword evidence="10" id="KW-1185">Reference proteome</keyword>
<evidence type="ECO:0000313" key="9">
    <source>
        <dbReference type="EMBL" id="ESO92577.1"/>
    </source>
</evidence>
<keyword evidence="3" id="KW-0813">Transport</keyword>
<keyword evidence="5" id="KW-0446">Lipid-binding</keyword>
<dbReference type="HOGENOM" id="CLU_117250_1_0_1"/>
<feature type="domain" description="PX" evidence="8">
    <location>
        <begin position="1"/>
        <end position="110"/>
    </location>
</feature>
<proteinExistence type="inferred from homology"/>
<keyword evidence="6" id="KW-0472">Membrane</keyword>
<accession>V4A766</accession>
<name>V4A766_LOTGI</name>
<comment type="similarity">
    <text evidence="2">Belongs to the sorting nexin family.</text>
</comment>
<dbReference type="Pfam" id="PF00787">
    <property type="entry name" value="PX"/>
    <property type="match status" value="1"/>
</dbReference>
<comment type="subcellular location">
    <subcellularLocation>
        <location evidence="1">Cytoplasmic vesicle membrane</location>
        <topology evidence="1">Peripheral membrane protein</topology>
        <orientation evidence="1">Cytoplasmic side</orientation>
    </subcellularLocation>
</comment>
<dbReference type="Gene3D" id="3.30.1520.10">
    <property type="entry name" value="Phox-like domain"/>
    <property type="match status" value="1"/>
</dbReference>
<dbReference type="CTD" id="20245677"/>
<dbReference type="GeneID" id="20245677"/>
<organism evidence="9 10">
    <name type="scientific">Lottia gigantea</name>
    <name type="common">Giant owl limpet</name>
    <dbReference type="NCBI Taxonomy" id="225164"/>
    <lineage>
        <taxon>Eukaryota</taxon>
        <taxon>Metazoa</taxon>
        <taxon>Spiralia</taxon>
        <taxon>Lophotrochozoa</taxon>
        <taxon>Mollusca</taxon>
        <taxon>Gastropoda</taxon>
        <taxon>Patellogastropoda</taxon>
        <taxon>Lottioidea</taxon>
        <taxon>Lottiidae</taxon>
        <taxon>Lottia</taxon>
    </lineage>
</organism>
<dbReference type="InterPro" id="IPR036871">
    <property type="entry name" value="PX_dom_sf"/>
</dbReference>
<dbReference type="AlphaFoldDB" id="V4A766"/>
<dbReference type="OrthoDB" id="93876at2759"/>
<evidence type="ECO:0000256" key="3">
    <source>
        <dbReference type="ARBA" id="ARBA00022448"/>
    </source>
</evidence>
<dbReference type="PROSITE" id="PS50195">
    <property type="entry name" value="PX"/>
    <property type="match status" value="1"/>
</dbReference>
<sequence length="164" mass="18830">MLIRVFIPSFKKVKGPQTYTVYTIEVWNSGRKQIVEKRYSEFEELNKELKKLMATPFFPPKKVLKWNSKVLEHRRQALEAYLKALVERNTKPIILLNFLNIKIPSDSTESLDRLGRPRKKCLVPVVGFPDDAFVNEDPDRPLSFAVVDGVLDAINTPCYSGTCS</sequence>
<evidence type="ECO:0000256" key="4">
    <source>
        <dbReference type="ARBA" id="ARBA00022927"/>
    </source>
</evidence>
<dbReference type="OMA" id="LTFHCDP"/>
<evidence type="ECO:0000256" key="1">
    <source>
        <dbReference type="ARBA" id="ARBA00004180"/>
    </source>
</evidence>
<dbReference type="PANTHER" id="PTHR15813">
    <property type="entry name" value="SORTING NEXIN-22 AND 24"/>
    <property type="match status" value="1"/>
</dbReference>
<dbReference type="SMART" id="SM00312">
    <property type="entry name" value="PX"/>
    <property type="match status" value="1"/>
</dbReference>
<evidence type="ECO:0000256" key="2">
    <source>
        <dbReference type="ARBA" id="ARBA00010883"/>
    </source>
</evidence>
<protein>
    <recommendedName>
        <fullName evidence="8">PX domain-containing protein</fullName>
    </recommendedName>
</protein>
<dbReference type="GO" id="GO:0015031">
    <property type="term" value="P:protein transport"/>
    <property type="evidence" value="ECO:0007669"/>
    <property type="project" value="UniProtKB-KW"/>
</dbReference>
<dbReference type="Proteomes" id="UP000030746">
    <property type="component" value="Unassembled WGS sequence"/>
</dbReference>
<gene>
    <name evidence="9" type="ORF">LOTGIDRAFT_204046</name>
</gene>
<evidence type="ECO:0000313" key="10">
    <source>
        <dbReference type="Proteomes" id="UP000030746"/>
    </source>
</evidence>
<dbReference type="PANTHER" id="PTHR15813:SF9">
    <property type="entry name" value="PX DOMAIN-CONTAINING PROTEIN"/>
    <property type="match status" value="1"/>
</dbReference>
<dbReference type="SUPFAM" id="SSF64268">
    <property type="entry name" value="PX domain"/>
    <property type="match status" value="1"/>
</dbReference>
<dbReference type="InterPro" id="IPR052467">
    <property type="entry name" value="Sorting_nexin_PX-domain"/>
</dbReference>
<dbReference type="GO" id="GO:0030659">
    <property type="term" value="C:cytoplasmic vesicle membrane"/>
    <property type="evidence" value="ECO:0007669"/>
    <property type="project" value="UniProtKB-SubCell"/>
</dbReference>
<reference evidence="9 10" key="1">
    <citation type="journal article" date="2013" name="Nature">
        <title>Insights into bilaterian evolution from three spiralian genomes.</title>
        <authorList>
            <person name="Simakov O."/>
            <person name="Marletaz F."/>
            <person name="Cho S.J."/>
            <person name="Edsinger-Gonzales E."/>
            <person name="Havlak P."/>
            <person name="Hellsten U."/>
            <person name="Kuo D.H."/>
            <person name="Larsson T."/>
            <person name="Lv J."/>
            <person name="Arendt D."/>
            <person name="Savage R."/>
            <person name="Osoegawa K."/>
            <person name="de Jong P."/>
            <person name="Grimwood J."/>
            <person name="Chapman J.A."/>
            <person name="Shapiro H."/>
            <person name="Aerts A."/>
            <person name="Otillar R.P."/>
            <person name="Terry A.Y."/>
            <person name="Boore J.L."/>
            <person name="Grigoriev I.V."/>
            <person name="Lindberg D.R."/>
            <person name="Seaver E.C."/>
            <person name="Weisblat D.A."/>
            <person name="Putnam N.H."/>
            <person name="Rokhsar D.S."/>
        </authorList>
    </citation>
    <scope>NUCLEOTIDE SEQUENCE [LARGE SCALE GENOMIC DNA]</scope>
</reference>
<keyword evidence="4" id="KW-0653">Protein transport</keyword>
<dbReference type="InterPro" id="IPR001683">
    <property type="entry name" value="PX_dom"/>
</dbReference>
<evidence type="ECO:0000256" key="6">
    <source>
        <dbReference type="ARBA" id="ARBA00023136"/>
    </source>
</evidence>
<dbReference type="KEGG" id="lgi:LOTGIDRAFT_204046"/>